<sequence>MAPTVVLITGANRGLGVELALRYLAEPDHIVIAAIRNPSEARTARLSSAPKGQGTKLVVVDYDAAVEQSPFDAVESLKADHGIDHLDMVIANAAISKEFPLVKDARPDSILEHYTVNVVSIVSLYQATRPLLKRAWELSRPRTPVFAIMGSVAGTMGRQPLVPSGVYGASKAAAHWYAVRINNEDEWLSCPVIDPGFVQTDMGDYAAEVWGVGRPPTTVEESCDGMFVVLNDPDSKSKFGGKMVLYTGEIQIW</sequence>
<dbReference type="SUPFAM" id="SSF51735">
    <property type="entry name" value="NAD(P)-binding Rossmann-fold domains"/>
    <property type="match status" value="1"/>
</dbReference>
<dbReference type="eggNOG" id="KOG1611">
    <property type="taxonomic scope" value="Eukaryota"/>
</dbReference>
<evidence type="ECO:0000256" key="1">
    <source>
        <dbReference type="ARBA" id="ARBA00006484"/>
    </source>
</evidence>
<dbReference type="PRINTS" id="PR00081">
    <property type="entry name" value="GDHRDH"/>
</dbReference>
<dbReference type="OMA" id="CDGMMEV"/>
<keyword evidence="4" id="KW-1185">Reference proteome</keyword>
<evidence type="ECO:0000313" key="2">
    <source>
        <dbReference type="EMBL" id="KLU87169.1"/>
    </source>
</evidence>
<dbReference type="OrthoDB" id="9876299at2759"/>
<dbReference type="VEuPathDB" id="FungiDB:MAPG_06172"/>
<dbReference type="EMBL" id="ADBL01001486">
    <property type="status" value="NOT_ANNOTATED_CDS"/>
    <property type="molecule type" value="Genomic_DNA"/>
</dbReference>
<proteinExistence type="inferred from homology"/>
<name>A0A0C4E1B4_MAGP6</name>
<dbReference type="GO" id="GO:0005737">
    <property type="term" value="C:cytoplasm"/>
    <property type="evidence" value="ECO:0007669"/>
    <property type="project" value="TreeGrafter"/>
</dbReference>
<dbReference type="Gene3D" id="3.40.50.720">
    <property type="entry name" value="NAD(P)-binding Rossmann-like Domain"/>
    <property type="match status" value="1"/>
</dbReference>
<evidence type="ECO:0008006" key="5">
    <source>
        <dbReference type="Google" id="ProtNLM"/>
    </source>
</evidence>
<dbReference type="InterPro" id="IPR002347">
    <property type="entry name" value="SDR_fam"/>
</dbReference>
<evidence type="ECO:0000313" key="4">
    <source>
        <dbReference type="Proteomes" id="UP000011715"/>
    </source>
</evidence>
<reference evidence="3" key="4">
    <citation type="journal article" date="2015" name="G3 (Bethesda)">
        <title>Genome sequences of three phytopathogenic species of the Magnaporthaceae family of fungi.</title>
        <authorList>
            <person name="Okagaki L.H."/>
            <person name="Nunes C.C."/>
            <person name="Sailsbery J."/>
            <person name="Clay B."/>
            <person name="Brown D."/>
            <person name="John T."/>
            <person name="Oh Y."/>
            <person name="Young N."/>
            <person name="Fitzgerald M."/>
            <person name="Haas B.J."/>
            <person name="Zeng Q."/>
            <person name="Young S."/>
            <person name="Adiconis X."/>
            <person name="Fan L."/>
            <person name="Levin J.Z."/>
            <person name="Mitchell T.K."/>
            <person name="Okubara P.A."/>
            <person name="Farman M.L."/>
            <person name="Kohn L.M."/>
            <person name="Birren B."/>
            <person name="Ma L.-J."/>
            <person name="Dean R.A."/>
        </authorList>
    </citation>
    <scope>NUCLEOTIDE SEQUENCE</scope>
    <source>
        <strain evidence="3">ATCC 64411 / 73-15</strain>
    </source>
</reference>
<dbReference type="GO" id="GO:0016491">
    <property type="term" value="F:oxidoreductase activity"/>
    <property type="evidence" value="ECO:0007669"/>
    <property type="project" value="TreeGrafter"/>
</dbReference>
<dbReference type="Pfam" id="PF00106">
    <property type="entry name" value="adh_short"/>
    <property type="match status" value="1"/>
</dbReference>
<gene>
    <name evidence="2" type="ORF">MAPG_06172</name>
</gene>
<evidence type="ECO:0000313" key="3">
    <source>
        <dbReference type="EnsemblFungi" id="MAPG_06172T0"/>
    </source>
</evidence>
<reference evidence="2" key="3">
    <citation type="submission" date="2011-03" db="EMBL/GenBank/DDBJ databases">
        <title>Annotation of Magnaporthe poae ATCC 64411.</title>
        <authorList>
            <person name="Ma L.-J."/>
            <person name="Dead R."/>
            <person name="Young S.K."/>
            <person name="Zeng Q."/>
            <person name="Gargeya S."/>
            <person name="Fitzgerald M."/>
            <person name="Haas B."/>
            <person name="Abouelleil A."/>
            <person name="Alvarado L."/>
            <person name="Arachchi H.M."/>
            <person name="Berlin A."/>
            <person name="Brown A."/>
            <person name="Chapman S.B."/>
            <person name="Chen Z."/>
            <person name="Dunbar C."/>
            <person name="Freedman E."/>
            <person name="Gearin G."/>
            <person name="Gellesch M."/>
            <person name="Goldberg J."/>
            <person name="Griggs A."/>
            <person name="Gujja S."/>
            <person name="Heiman D."/>
            <person name="Howarth C."/>
            <person name="Larson L."/>
            <person name="Lui A."/>
            <person name="MacDonald P.J.P."/>
            <person name="Mehta T."/>
            <person name="Montmayeur A."/>
            <person name="Murphy C."/>
            <person name="Neiman D."/>
            <person name="Pearson M."/>
            <person name="Priest M."/>
            <person name="Roberts A."/>
            <person name="Saif S."/>
            <person name="Shea T."/>
            <person name="Shenoy N."/>
            <person name="Sisk P."/>
            <person name="Stolte C."/>
            <person name="Sykes S."/>
            <person name="Yandava C."/>
            <person name="Wortman J."/>
            <person name="Nusbaum C."/>
            <person name="Birren B."/>
        </authorList>
    </citation>
    <scope>NUCLEOTIDE SEQUENCE</scope>
    <source>
        <strain evidence="2">ATCC 64411</strain>
    </source>
</reference>
<dbReference type="AlphaFoldDB" id="A0A0C4E1B4"/>
<accession>A0A0C4E1B4</accession>
<dbReference type="InterPro" id="IPR051468">
    <property type="entry name" value="Fungal_SecMetab_SDRs"/>
</dbReference>
<reference evidence="4" key="1">
    <citation type="submission" date="2010-05" db="EMBL/GenBank/DDBJ databases">
        <title>The genome sequence of Magnaporthe poae strain ATCC 64411.</title>
        <authorList>
            <person name="Ma L.-J."/>
            <person name="Dead R."/>
            <person name="Young S."/>
            <person name="Zeng Q."/>
            <person name="Koehrsen M."/>
            <person name="Alvarado L."/>
            <person name="Berlin A."/>
            <person name="Chapman S.B."/>
            <person name="Chen Z."/>
            <person name="Freedman E."/>
            <person name="Gellesch M."/>
            <person name="Goldberg J."/>
            <person name="Griggs A."/>
            <person name="Gujja S."/>
            <person name="Heilman E.R."/>
            <person name="Heiman D."/>
            <person name="Hepburn T."/>
            <person name="Howarth C."/>
            <person name="Jen D."/>
            <person name="Larson L."/>
            <person name="Mehta T."/>
            <person name="Neiman D."/>
            <person name="Pearson M."/>
            <person name="Roberts A."/>
            <person name="Saif S."/>
            <person name="Shea T."/>
            <person name="Shenoy N."/>
            <person name="Sisk P."/>
            <person name="Stolte C."/>
            <person name="Sykes S."/>
            <person name="Walk T."/>
            <person name="White J."/>
            <person name="Yandava C."/>
            <person name="Haas B."/>
            <person name="Nusbaum C."/>
            <person name="Birren B."/>
        </authorList>
    </citation>
    <scope>NUCLEOTIDE SEQUENCE [LARGE SCALE GENOMIC DNA]</scope>
    <source>
        <strain evidence="4">ATCC 64411 / 73-15</strain>
    </source>
</reference>
<dbReference type="EMBL" id="GL876970">
    <property type="protein sequence ID" value="KLU87169.1"/>
    <property type="molecule type" value="Genomic_DNA"/>
</dbReference>
<comment type="similarity">
    <text evidence="1">Belongs to the short-chain dehydrogenases/reductases (SDR) family.</text>
</comment>
<organism evidence="3 4">
    <name type="scientific">Magnaporthiopsis poae (strain ATCC 64411 / 73-15)</name>
    <name type="common">Kentucky bluegrass fungus</name>
    <name type="synonym">Magnaporthe poae</name>
    <dbReference type="NCBI Taxonomy" id="644358"/>
    <lineage>
        <taxon>Eukaryota</taxon>
        <taxon>Fungi</taxon>
        <taxon>Dikarya</taxon>
        <taxon>Ascomycota</taxon>
        <taxon>Pezizomycotina</taxon>
        <taxon>Sordariomycetes</taxon>
        <taxon>Sordariomycetidae</taxon>
        <taxon>Magnaporthales</taxon>
        <taxon>Magnaporthaceae</taxon>
        <taxon>Magnaporthiopsis</taxon>
    </lineage>
</organism>
<reference evidence="3" key="5">
    <citation type="submission" date="2015-06" db="UniProtKB">
        <authorList>
            <consortium name="EnsemblFungi"/>
        </authorList>
    </citation>
    <scope>IDENTIFICATION</scope>
    <source>
        <strain evidence="3">ATCC 64411</strain>
    </source>
</reference>
<reference evidence="2" key="2">
    <citation type="submission" date="2010-05" db="EMBL/GenBank/DDBJ databases">
        <title>The Genome Sequence of Magnaporthe poae strain ATCC 64411.</title>
        <authorList>
            <consortium name="The Broad Institute Genome Sequencing Platform"/>
            <consortium name="Broad Institute Genome Sequencing Center for Infectious Disease"/>
            <person name="Ma L.-J."/>
            <person name="Dead R."/>
            <person name="Young S."/>
            <person name="Zeng Q."/>
            <person name="Koehrsen M."/>
            <person name="Alvarado L."/>
            <person name="Berlin A."/>
            <person name="Chapman S.B."/>
            <person name="Chen Z."/>
            <person name="Freedman E."/>
            <person name="Gellesch M."/>
            <person name="Goldberg J."/>
            <person name="Griggs A."/>
            <person name="Gujja S."/>
            <person name="Heilman E.R."/>
            <person name="Heiman D."/>
            <person name="Hepburn T."/>
            <person name="Howarth C."/>
            <person name="Jen D."/>
            <person name="Larson L."/>
            <person name="Mehta T."/>
            <person name="Neiman D."/>
            <person name="Pearson M."/>
            <person name="Roberts A."/>
            <person name="Saif S."/>
            <person name="Shea T."/>
            <person name="Shenoy N."/>
            <person name="Sisk P."/>
            <person name="Stolte C."/>
            <person name="Sykes S."/>
            <person name="Walk T."/>
            <person name="White J."/>
            <person name="Yandava C."/>
            <person name="Haas B."/>
            <person name="Nusbaum C."/>
            <person name="Birren B."/>
        </authorList>
    </citation>
    <scope>NUCLEOTIDE SEQUENCE</scope>
    <source>
        <strain evidence="2">ATCC 64411</strain>
    </source>
</reference>
<protein>
    <recommendedName>
        <fullName evidence="5">Aflatoxin biosynthesis ketoreductase nor-1</fullName>
    </recommendedName>
</protein>
<dbReference type="EnsemblFungi" id="MAPG_06172T0">
    <property type="protein sequence ID" value="MAPG_06172T0"/>
    <property type="gene ID" value="MAPG_06172"/>
</dbReference>
<dbReference type="PANTHER" id="PTHR43544">
    <property type="entry name" value="SHORT-CHAIN DEHYDROGENASE/REDUCTASE"/>
    <property type="match status" value="1"/>
</dbReference>
<dbReference type="InterPro" id="IPR036291">
    <property type="entry name" value="NAD(P)-bd_dom_sf"/>
</dbReference>
<dbReference type="PANTHER" id="PTHR43544:SF26">
    <property type="entry name" value="SHORT CHAIN DEHYDROGENASE_REDUCTASE FAMILY OXIDOREDUCTASE (JCVI)"/>
    <property type="match status" value="1"/>
</dbReference>
<dbReference type="Proteomes" id="UP000011715">
    <property type="component" value="Unassembled WGS sequence"/>
</dbReference>